<name>A0A3P7JCY9_STRVU</name>
<accession>A0A3P7JCY9</accession>
<reference evidence="2 3" key="1">
    <citation type="submission" date="2018-11" db="EMBL/GenBank/DDBJ databases">
        <authorList>
            <consortium name="Pathogen Informatics"/>
        </authorList>
    </citation>
    <scope>NUCLEOTIDE SEQUENCE [LARGE SCALE GENOMIC DNA]</scope>
</reference>
<sequence>MTYQANSGKNADGSVPLGLQASSKQRAYPHDWSNRSTIPMCKNKGNIPDCSTYRPIRLMSHILMIFERVLEIRKLVIQSVRVKGAGTADTTHTVHIMMEHKEERS</sequence>
<dbReference type="AlphaFoldDB" id="A0A3P7JCY9"/>
<dbReference type="Proteomes" id="UP000270094">
    <property type="component" value="Unassembled WGS sequence"/>
</dbReference>
<feature type="region of interest" description="Disordered" evidence="1">
    <location>
        <begin position="1"/>
        <end position="39"/>
    </location>
</feature>
<evidence type="ECO:0000256" key="1">
    <source>
        <dbReference type="SAM" id="MobiDB-lite"/>
    </source>
</evidence>
<dbReference type="EMBL" id="UYYB01102359">
    <property type="protein sequence ID" value="VDM78573.1"/>
    <property type="molecule type" value="Genomic_DNA"/>
</dbReference>
<gene>
    <name evidence="2" type="ORF">SVUK_LOCUS13571</name>
</gene>
<evidence type="ECO:0000313" key="3">
    <source>
        <dbReference type="Proteomes" id="UP000270094"/>
    </source>
</evidence>
<protein>
    <submittedName>
        <fullName evidence="2">Uncharacterized protein</fullName>
    </submittedName>
</protein>
<organism evidence="2 3">
    <name type="scientific">Strongylus vulgaris</name>
    <name type="common">Blood worm</name>
    <dbReference type="NCBI Taxonomy" id="40348"/>
    <lineage>
        <taxon>Eukaryota</taxon>
        <taxon>Metazoa</taxon>
        <taxon>Ecdysozoa</taxon>
        <taxon>Nematoda</taxon>
        <taxon>Chromadorea</taxon>
        <taxon>Rhabditida</taxon>
        <taxon>Rhabditina</taxon>
        <taxon>Rhabditomorpha</taxon>
        <taxon>Strongyloidea</taxon>
        <taxon>Strongylidae</taxon>
        <taxon>Strongylus</taxon>
    </lineage>
</organism>
<dbReference type="OrthoDB" id="5847305at2759"/>
<evidence type="ECO:0000313" key="2">
    <source>
        <dbReference type="EMBL" id="VDM78573.1"/>
    </source>
</evidence>
<proteinExistence type="predicted"/>
<keyword evidence="3" id="KW-1185">Reference proteome</keyword>